<evidence type="ECO:0000313" key="1">
    <source>
        <dbReference type="EMBL" id="RDH35929.1"/>
    </source>
</evidence>
<dbReference type="Proteomes" id="UP000253729">
    <property type="component" value="Unassembled WGS sequence"/>
</dbReference>
<dbReference type="EMBL" id="KZ852039">
    <property type="protein sequence ID" value="RDH35929.1"/>
    <property type="molecule type" value="Genomic_DNA"/>
</dbReference>
<dbReference type="GeneID" id="38139356"/>
<sequence length="198" mass="22529">MGSSTHRHESLFDNKLDLEFGTWGIGKNLSSKVRQQEDPQGGFTYERHEAYEATRIDQPSNTPDIIKIKKHDGVYREIYNLSQLEDCRSTPKLLGHAVEKQISSDELPGGYIAYIVMQKVPGENLHGFDTLSPGEQNRIRIAFIEGNCIPVISLNGIHEERISYGSPKAGNALSWILKMSSNVRIEPRMMYVWTHWNN</sequence>
<evidence type="ECO:0000313" key="2">
    <source>
        <dbReference type="Proteomes" id="UP000253729"/>
    </source>
</evidence>
<dbReference type="RefSeq" id="XP_026628951.1">
    <property type="nucleotide sequence ID" value="XM_026771000.1"/>
</dbReference>
<keyword evidence="2" id="KW-1185">Reference proteome</keyword>
<dbReference type="STRING" id="1341132.A0A3F3Q9T4"/>
<reference evidence="1 2" key="1">
    <citation type="submission" date="2018-07" db="EMBL/GenBank/DDBJ databases">
        <title>The genomes of Aspergillus section Nigri reveals drivers in fungal speciation.</title>
        <authorList>
            <consortium name="DOE Joint Genome Institute"/>
            <person name="Vesth T.C."/>
            <person name="Nybo J."/>
            <person name="Theobald S."/>
            <person name="Brandl J."/>
            <person name="Frisvad J.C."/>
            <person name="Nielsen K.F."/>
            <person name="Lyhne E.K."/>
            <person name="Kogle M.E."/>
            <person name="Kuo A."/>
            <person name="Riley R."/>
            <person name="Clum A."/>
            <person name="Nolan M."/>
            <person name="Lipzen A."/>
            <person name="Salamov A."/>
            <person name="Henrissat B."/>
            <person name="Wiebenga A."/>
            <person name="De vries R.P."/>
            <person name="Grigoriev I.V."/>
            <person name="Mortensen U.H."/>
            <person name="Andersen M.R."/>
            <person name="Baker S.E."/>
        </authorList>
    </citation>
    <scope>NUCLEOTIDE SEQUENCE [LARGE SCALE GENOMIC DNA]</scope>
    <source>
        <strain evidence="1 2">CBS 139.54b</strain>
    </source>
</reference>
<dbReference type="AlphaFoldDB" id="A0A3F3Q9T4"/>
<name>A0A3F3Q9T4_9EURO</name>
<proteinExistence type="predicted"/>
<organism evidence="1 2">
    <name type="scientific">Aspergillus welwitschiae</name>
    <dbReference type="NCBI Taxonomy" id="1341132"/>
    <lineage>
        <taxon>Eukaryota</taxon>
        <taxon>Fungi</taxon>
        <taxon>Dikarya</taxon>
        <taxon>Ascomycota</taxon>
        <taxon>Pezizomycotina</taxon>
        <taxon>Eurotiomycetes</taxon>
        <taxon>Eurotiomycetidae</taxon>
        <taxon>Eurotiales</taxon>
        <taxon>Aspergillaceae</taxon>
        <taxon>Aspergillus</taxon>
        <taxon>Aspergillus subgen. Circumdati</taxon>
    </lineage>
</organism>
<accession>A0A3F3Q9T4</accession>
<protein>
    <submittedName>
        <fullName evidence="1">Uncharacterized protein</fullName>
    </submittedName>
</protein>
<gene>
    <name evidence="1" type="ORF">BDQ94DRAFT_168248</name>
</gene>